<dbReference type="InterPro" id="IPR010239">
    <property type="entry name" value="CHP02001"/>
</dbReference>
<dbReference type="Pfam" id="PF09694">
    <property type="entry name" value="Gcw_chp"/>
    <property type="match status" value="1"/>
</dbReference>
<dbReference type="AlphaFoldDB" id="A0A6G9QNR2"/>
<dbReference type="RefSeq" id="WP_167679579.1">
    <property type="nucleotide sequence ID" value="NZ_CP050313.1"/>
</dbReference>
<organism evidence="2 3">
    <name type="scientific">Shewanella aestuarii</name>
    <dbReference type="NCBI Taxonomy" id="1028752"/>
    <lineage>
        <taxon>Bacteria</taxon>
        <taxon>Pseudomonadati</taxon>
        <taxon>Pseudomonadota</taxon>
        <taxon>Gammaproteobacteria</taxon>
        <taxon>Alteromonadales</taxon>
        <taxon>Shewanellaceae</taxon>
        <taxon>Shewanella</taxon>
    </lineage>
</organism>
<dbReference type="NCBIfam" id="TIGR02001">
    <property type="entry name" value="gcw_chp"/>
    <property type="match status" value="1"/>
</dbReference>
<sequence>MKKSLLTAVILSSTVFVSSSALAEVSGNIGATSNYLWRGVTQTDDSVAVQGGIDYAHESGFYAGGWASNVDFGDAATYEFDLYLGYGGSIGEDVTYDLSYLYYAYPDADSSYNFGEVSFALAWEWLDVGYSRVVNAQSDVSGADSETDWGYAQVNLTFPLTEKVSLGLHYGYSHGDVVKDLFDGSAYSDYNLSVSTETDFGTISFMVSDTDLEDDDAKVVLGYSYGFEM</sequence>
<evidence type="ECO:0000313" key="3">
    <source>
        <dbReference type="Proteomes" id="UP000502608"/>
    </source>
</evidence>
<evidence type="ECO:0000256" key="1">
    <source>
        <dbReference type="SAM" id="SignalP"/>
    </source>
</evidence>
<proteinExistence type="predicted"/>
<evidence type="ECO:0000313" key="2">
    <source>
        <dbReference type="EMBL" id="QIR15723.1"/>
    </source>
</evidence>
<dbReference type="Proteomes" id="UP000502608">
    <property type="component" value="Chromosome"/>
</dbReference>
<accession>A0A6G9QNR2</accession>
<keyword evidence="3" id="KW-1185">Reference proteome</keyword>
<dbReference type="EMBL" id="CP050313">
    <property type="protein sequence ID" value="QIR15723.1"/>
    <property type="molecule type" value="Genomic_DNA"/>
</dbReference>
<gene>
    <name evidence="2" type="ORF">HBH39_15550</name>
</gene>
<reference evidence="2 3" key="1">
    <citation type="submission" date="2020-03" db="EMBL/GenBank/DDBJ databases">
        <title>Complete genome sequence of Shewanella sp.</title>
        <authorList>
            <person name="Kim Y.-S."/>
            <person name="Kim S.-J."/>
            <person name="Jung H.-K."/>
            <person name="Kim K.-H."/>
        </authorList>
    </citation>
    <scope>NUCLEOTIDE SEQUENCE [LARGE SCALE GENOMIC DNA]</scope>
    <source>
        <strain evidence="2 3">PN3F2</strain>
    </source>
</reference>
<feature type="chain" id="PRO_5026042079" description="TIGR02001 family outer membrane protein" evidence="1">
    <location>
        <begin position="24"/>
        <end position="229"/>
    </location>
</feature>
<evidence type="ECO:0008006" key="4">
    <source>
        <dbReference type="Google" id="ProtNLM"/>
    </source>
</evidence>
<name>A0A6G9QNR2_9GAMM</name>
<feature type="signal peptide" evidence="1">
    <location>
        <begin position="1"/>
        <end position="23"/>
    </location>
</feature>
<protein>
    <recommendedName>
        <fullName evidence="4">TIGR02001 family outer membrane protein</fullName>
    </recommendedName>
</protein>
<keyword evidence="1" id="KW-0732">Signal</keyword>
<dbReference type="KEGG" id="saes:HBH39_15550"/>